<name>A0A2A6ZAN8_9FIRM</name>
<evidence type="ECO:0000259" key="13">
    <source>
        <dbReference type="Pfam" id="PF08245"/>
    </source>
</evidence>
<evidence type="ECO:0000256" key="1">
    <source>
        <dbReference type="ARBA" id="ARBA00001946"/>
    </source>
</evidence>
<dbReference type="EC" id="6.3.2.17" evidence="3"/>
<dbReference type="PROSITE" id="PS01012">
    <property type="entry name" value="FOLYLPOLYGLU_SYNT_2"/>
    <property type="match status" value="1"/>
</dbReference>
<evidence type="ECO:0000313" key="14">
    <source>
        <dbReference type="EMBL" id="PDX58421.1"/>
    </source>
</evidence>
<dbReference type="InterPro" id="IPR004101">
    <property type="entry name" value="Mur_ligase_C"/>
</dbReference>
<dbReference type="InterPro" id="IPR001645">
    <property type="entry name" value="Folylpolyglutamate_synth"/>
</dbReference>
<dbReference type="EMBL" id="NMTQ01000031">
    <property type="protein sequence ID" value="PDX58421.1"/>
    <property type="molecule type" value="Genomic_DNA"/>
</dbReference>
<dbReference type="GO" id="GO:0046872">
    <property type="term" value="F:metal ion binding"/>
    <property type="evidence" value="ECO:0007669"/>
    <property type="project" value="UniProtKB-KW"/>
</dbReference>
<evidence type="ECO:0000259" key="12">
    <source>
        <dbReference type="Pfam" id="PF02875"/>
    </source>
</evidence>
<dbReference type="PANTHER" id="PTHR11136:SF0">
    <property type="entry name" value="DIHYDROFOLATE SYNTHETASE-RELATED"/>
    <property type="match status" value="1"/>
</dbReference>
<dbReference type="AlphaFoldDB" id="A0A2A6ZAN8"/>
<evidence type="ECO:0000256" key="6">
    <source>
        <dbReference type="ARBA" id="ARBA00022741"/>
    </source>
</evidence>
<dbReference type="SUPFAM" id="SSF53623">
    <property type="entry name" value="MurD-like peptide ligases, catalytic domain"/>
    <property type="match status" value="1"/>
</dbReference>
<dbReference type="Gene3D" id="3.90.190.20">
    <property type="entry name" value="Mur ligase, C-terminal domain"/>
    <property type="match status" value="1"/>
</dbReference>
<evidence type="ECO:0000313" key="15">
    <source>
        <dbReference type="Proteomes" id="UP000220752"/>
    </source>
</evidence>
<comment type="catalytic activity">
    <reaction evidence="10">
        <text>(6S)-5,6,7,8-tetrahydrofolyl-(gamma-L-Glu)(n) + L-glutamate + ATP = (6S)-5,6,7,8-tetrahydrofolyl-(gamma-L-Glu)(n+1) + ADP + phosphate + H(+)</text>
        <dbReference type="Rhea" id="RHEA:10580"/>
        <dbReference type="Rhea" id="RHEA-COMP:14738"/>
        <dbReference type="Rhea" id="RHEA-COMP:14740"/>
        <dbReference type="ChEBI" id="CHEBI:15378"/>
        <dbReference type="ChEBI" id="CHEBI:29985"/>
        <dbReference type="ChEBI" id="CHEBI:30616"/>
        <dbReference type="ChEBI" id="CHEBI:43474"/>
        <dbReference type="ChEBI" id="CHEBI:141005"/>
        <dbReference type="ChEBI" id="CHEBI:456216"/>
        <dbReference type="EC" id="6.3.2.17"/>
    </reaction>
</comment>
<comment type="caution">
    <text evidence="14">The sequence shown here is derived from an EMBL/GenBank/DDBJ whole genome shotgun (WGS) entry which is preliminary data.</text>
</comment>
<dbReference type="NCBIfam" id="TIGR01499">
    <property type="entry name" value="folC"/>
    <property type="match status" value="1"/>
</dbReference>
<gene>
    <name evidence="14" type="ORF">CGS46_08780</name>
</gene>
<evidence type="ECO:0000256" key="7">
    <source>
        <dbReference type="ARBA" id="ARBA00022840"/>
    </source>
</evidence>
<dbReference type="InterPro" id="IPR036565">
    <property type="entry name" value="Mur-like_cat_sf"/>
</dbReference>
<keyword evidence="4 11" id="KW-0436">Ligase</keyword>
<evidence type="ECO:0000256" key="10">
    <source>
        <dbReference type="ARBA" id="ARBA00047493"/>
    </source>
</evidence>
<dbReference type="Pfam" id="PF02875">
    <property type="entry name" value="Mur_ligase_C"/>
    <property type="match status" value="1"/>
</dbReference>
<feature type="domain" description="Mur ligase C-terminal" evidence="12">
    <location>
        <begin position="289"/>
        <end position="400"/>
    </location>
</feature>
<dbReference type="PIRSF" id="PIRSF001563">
    <property type="entry name" value="Folylpolyglu_synth"/>
    <property type="match status" value="1"/>
</dbReference>
<evidence type="ECO:0000256" key="9">
    <source>
        <dbReference type="ARBA" id="ARBA00030592"/>
    </source>
</evidence>
<dbReference type="GO" id="GO:0005524">
    <property type="term" value="F:ATP binding"/>
    <property type="evidence" value="ECO:0007669"/>
    <property type="project" value="UniProtKB-KW"/>
</dbReference>
<comment type="cofactor">
    <cofactor evidence="1">
        <name>Mg(2+)</name>
        <dbReference type="ChEBI" id="CHEBI:18420"/>
    </cofactor>
</comment>
<organism evidence="14 15">
    <name type="scientific">Faecalibacterium langellae</name>
    <dbReference type="NCBI Taxonomy" id="3435293"/>
    <lineage>
        <taxon>Bacteria</taxon>
        <taxon>Bacillati</taxon>
        <taxon>Bacillota</taxon>
        <taxon>Clostridia</taxon>
        <taxon>Eubacteriales</taxon>
        <taxon>Oscillospiraceae</taxon>
        <taxon>Faecalibacterium</taxon>
    </lineage>
</organism>
<evidence type="ECO:0000256" key="8">
    <source>
        <dbReference type="ARBA" id="ARBA00022842"/>
    </source>
</evidence>
<proteinExistence type="inferred from homology"/>
<dbReference type="Pfam" id="PF08245">
    <property type="entry name" value="Mur_ligase_M"/>
    <property type="match status" value="1"/>
</dbReference>
<dbReference type="InterPro" id="IPR013221">
    <property type="entry name" value="Mur_ligase_cen"/>
</dbReference>
<comment type="similarity">
    <text evidence="2 11">Belongs to the folylpolyglutamate synthase family.</text>
</comment>
<dbReference type="Gene3D" id="3.40.1190.10">
    <property type="entry name" value="Mur-like, catalytic domain"/>
    <property type="match status" value="1"/>
</dbReference>
<evidence type="ECO:0000256" key="11">
    <source>
        <dbReference type="PIRNR" id="PIRNR001563"/>
    </source>
</evidence>
<keyword evidence="6 11" id="KW-0547">Nucleotide-binding</keyword>
<dbReference type="GO" id="GO:0005737">
    <property type="term" value="C:cytoplasm"/>
    <property type="evidence" value="ECO:0007669"/>
    <property type="project" value="TreeGrafter"/>
</dbReference>
<dbReference type="SUPFAM" id="SSF53244">
    <property type="entry name" value="MurD-like peptide ligases, peptide-binding domain"/>
    <property type="match status" value="1"/>
</dbReference>
<sequence length="424" mass="45788">MNYEQAMEYIHAVQWAGHKPGLTRTRTLLAALGDPHKQLRFVHVAGTNGKGSTAAMMASCLQAAGYRVGLYTSPFINRFNERIQINGVQIPDEELVKLVEQVKPAADAMEDVPTEFEIITALGMLYFAQQKCEIVVLEVGLGGTLDSTNVIDAPECAVITALGMDHVKELGPTLADIAAAKAGIIKEGCPVVSYGGVPEADIVIRRVCAEKHAELTEVDFSRLKYEGGSLDAVEFDFDGLTDVHLPLISSYQPRNAALAITALRVMRTHGWNIPENAIRTGLETVSWPGRFELLRHAPAFLLDGSHNAHGMRATVQSLRDRFPGQKFVFLVSIMADKDVDQMLSLLAPLAVRFVTVAAHTPRAMPAETLAEHIRAYGCRAEAAASIEAGVARAVELGGEGPVCALGTLYFSGDVRKAFAELVKG</sequence>
<dbReference type="PANTHER" id="PTHR11136">
    <property type="entry name" value="FOLYLPOLYGLUTAMATE SYNTHASE-RELATED"/>
    <property type="match status" value="1"/>
</dbReference>
<evidence type="ECO:0000256" key="3">
    <source>
        <dbReference type="ARBA" id="ARBA00013025"/>
    </source>
</evidence>
<protein>
    <recommendedName>
        <fullName evidence="3">tetrahydrofolate synthase</fullName>
        <ecNumber evidence="3">6.3.2.17</ecNumber>
    </recommendedName>
    <alternativeName>
        <fullName evidence="9">Tetrahydrofolylpolyglutamate synthase</fullName>
    </alternativeName>
</protein>
<reference evidence="14 15" key="1">
    <citation type="journal article" date="2017" name="Front. Microbiol.">
        <title>New Insights into the Diversity of the Genus Faecalibacterium.</title>
        <authorList>
            <person name="Benevides L."/>
            <person name="Burman S."/>
            <person name="Martin R."/>
            <person name="Robert V."/>
            <person name="Thomas M."/>
            <person name="Miquel S."/>
            <person name="Chain F."/>
            <person name="Sokol H."/>
            <person name="Bermudez-Humaran L.G."/>
            <person name="Morrison M."/>
            <person name="Langella P."/>
            <person name="Azevedo V.A."/>
            <person name="Chatel J.M."/>
            <person name="Soares S."/>
        </authorList>
    </citation>
    <scope>NUCLEOTIDE SEQUENCE [LARGE SCALE GENOMIC DNA]</scope>
    <source>
        <strain evidence="15">CNCM I-4540</strain>
    </source>
</reference>
<keyword evidence="8" id="KW-0460">Magnesium</keyword>
<dbReference type="FunFam" id="3.40.1190.10:FF:000011">
    <property type="entry name" value="Folylpolyglutamate synthase/dihydrofolate synthase"/>
    <property type="match status" value="1"/>
</dbReference>
<keyword evidence="7 11" id="KW-0067">ATP-binding</keyword>
<dbReference type="InterPro" id="IPR018109">
    <property type="entry name" value="Folylpolyglutamate_synth_CS"/>
</dbReference>
<evidence type="ECO:0000256" key="5">
    <source>
        <dbReference type="ARBA" id="ARBA00022723"/>
    </source>
</evidence>
<evidence type="ECO:0000256" key="4">
    <source>
        <dbReference type="ARBA" id="ARBA00022598"/>
    </source>
</evidence>
<dbReference type="InterPro" id="IPR036615">
    <property type="entry name" value="Mur_ligase_C_dom_sf"/>
</dbReference>
<keyword evidence="15" id="KW-1185">Reference proteome</keyword>
<dbReference type="Proteomes" id="UP000220752">
    <property type="component" value="Unassembled WGS sequence"/>
</dbReference>
<feature type="domain" description="Mur ligase central" evidence="13">
    <location>
        <begin position="44"/>
        <end position="262"/>
    </location>
</feature>
<keyword evidence="5" id="KW-0479">Metal-binding</keyword>
<dbReference type="GO" id="GO:0004326">
    <property type="term" value="F:tetrahydrofolylpolyglutamate synthase activity"/>
    <property type="evidence" value="ECO:0007669"/>
    <property type="project" value="UniProtKB-EC"/>
</dbReference>
<evidence type="ECO:0000256" key="2">
    <source>
        <dbReference type="ARBA" id="ARBA00008276"/>
    </source>
</evidence>
<accession>A0A2A6ZAN8</accession>
<dbReference type="GO" id="GO:0008841">
    <property type="term" value="F:dihydrofolate synthase activity"/>
    <property type="evidence" value="ECO:0007669"/>
    <property type="project" value="TreeGrafter"/>
</dbReference>